<feature type="transmembrane region" description="Helical" evidence="17">
    <location>
        <begin position="92"/>
        <end position="114"/>
    </location>
</feature>
<keyword evidence="9 17" id="KW-1278">Translocase</keyword>
<keyword evidence="8 17" id="KW-0999">Mitochondrion inner membrane</keyword>
<dbReference type="PANTHER" id="PTHR46552">
    <property type="entry name" value="NADH-UBIQUINONE OXIDOREDUCTASE CHAIN 2"/>
    <property type="match status" value="1"/>
</dbReference>
<dbReference type="EMBL" id="KM247364">
    <property type="protein sequence ID" value="AIZ97081.1"/>
    <property type="molecule type" value="Genomic_DNA"/>
</dbReference>
<keyword evidence="5" id="KW-0813">Transport</keyword>
<evidence type="ECO:0000256" key="8">
    <source>
        <dbReference type="ARBA" id="ARBA00022792"/>
    </source>
</evidence>
<dbReference type="AlphaFoldDB" id="A0A0K0LFJ5"/>
<evidence type="ECO:0000256" key="9">
    <source>
        <dbReference type="ARBA" id="ARBA00022967"/>
    </source>
</evidence>
<keyword evidence="10 17" id="KW-0249">Electron transport</keyword>
<evidence type="ECO:0000256" key="5">
    <source>
        <dbReference type="ARBA" id="ARBA00022448"/>
    </source>
</evidence>
<feature type="transmembrane region" description="Helical" evidence="17">
    <location>
        <begin position="59"/>
        <end position="80"/>
    </location>
</feature>
<feature type="transmembrane region" description="Helical" evidence="17">
    <location>
        <begin position="277"/>
        <end position="301"/>
    </location>
</feature>
<dbReference type="GO" id="GO:0006120">
    <property type="term" value="P:mitochondrial electron transport, NADH to ubiquinone"/>
    <property type="evidence" value="ECO:0007669"/>
    <property type="project" value="InterPro"/>
</dbReference>
<keyword evidence="11 17" id="KW-1133">Transmembrane helix</keyword>
<evidence type="ECO:0000256" key="16">
    <source>
        <dbReference type="ARBA" id="ARBA00049551"/>
    </source>
</evidence>
<keyword evidence="6 17" id="KW-0679">Respiratory chain</keyword>
<dbReference type="EC" id="7.1.1.2" evidence="3 17"/>
<keyword evidence="14 17" id="KW-0496">Mitochondrion</keyword>
<evidence type="ECO:0000256" key="14">
    <source>
        <dbReference type="ARBA" id="ARBA00023128"/>
    </source>
</evidence>
<evidence type="ECO:0000256" key="18">
    <source>
        <dbReference type="SAM" id="SignalP"/>
    </source>
</evidence>
<evidence type="ECO:0000259" key="19">
    <source>
        <dbReference type="Pfam" id="PF00361"/>
    </source>
</evidence>
<proteinExistence type="inferred from homology"/>
<keyword evidence="12 17" id="KW-0520">NAD</keyword>
<evidence type="ECO:0000256" key="10">
    <source>
        <dbReference type="ARBA" id="ARBA00022982"/>
    </source>
</evidence>
<organism evidence="21">
    <name type="scientific">Cornufer vitianus</name>
    <name type="common">Fiji ground frog</name>
    <name type="synonym">Hylodes vitianus</name>
    <dbReference type="NCBI Taxonomy" id="1582976"/>
    <lineage>
        <taxon>Eukaryota</taxon>
        <taxon>Metazoa</taxon>
        <taxon>Chordata</taxon>
        <taxon>Craniata</taxon>
        <taxon>Vertebrata</taxon>
        <taxon>Euteleostomi</taxon>
        <taxon>Amphibia</taxon>
        <taxon>Batrachia</taxon>
        <taxon>Anura</taxon>
        <taxon>Neobatrachia</taxon>
        <taxon>Ranoidea</taxon>
        <taxon>Ceratobatrachidae</taxon>
        <taxon>Ceratobatrachinae</taxon>
        <taxon>Cornufer</taxon>
    </lineage>
</organism>
<evidence type="ECO:0000313" key="21">
    <source>
        <dbReference type="EMBL" id="AIZ97081.1"/>
    </source>
</evidence>
<dbReference type="GO" id="GO:0008137">
    <property type="term" value="F:NADH dehydrogenase (ubiquinone) activity"/>
    <property type="evidence" value="ECO:0007669"/>
    <property type="project" value="UniProtKB-EC"/>
</dbReference>
<dbReference type="InterPro" id="IPR003917">
    <property type="entry name" value="NADH_UbQ_OxRdtase_chain2"/>
</dbReference>
<evidence type="ECO:0000256" key="1">
    <source>
        <dbReference type="ARBA" id="ARBA00004448"/>
    </source>
</evidence>
<feature type="transmembrane region" description="Helical" evidence="17">
    <location>
        <begin position="321"/>
        <end position="345"/>
    </location>
</feature>
<reference evidence="21" key="1">
    <citation type="submission" date="2014-07" db="EMBL/GenBank/DDBJ databases">
        <title>A systematic study of Ichneumonosoma Meijere, Pelmatops Enderlein, Pseudopelmatops Shiraki and Soita Walker (Diptera: Tephritidae).</title>
        <authorList>
            <person name="Chen X.-L."/>
            <person name="Norrbom A."/>
            <person name="Zhu C.-D."/>
        </authorList>
    </citation>
    <scope>NUCLEOTIDE SEQUENCE</scope>
</reference>
<name>A0A0K0LFJ5_CORVT</name>
<comment type="similarity">
    <text evidence="2 17">Belongs to the complex I subunit 2 family.</text>
</comment>
<evidence type="ECO:0000256" key="13">
    <source>
        <dbReference type="ARBA" id="ARBA00023075"/>
    </source>
</evidence>
<evidence type="ECO:0000256" key="12">
    <source>
        <dbReference type="ARBA" id="ARBA00023027"/>
    </source>
</evidence>
<dbReference type="CTD" id="4536"/>
<keyword evidence="15 17" id="KW-0472">Membrane</keyword>
<dbReference type="InterPro" id="IPR010933">
    <property type="entry name" value="NADH_DH_su2_C"/>
</dbReference>
<feature type="signal peptide" evidence="18">
    <location>
        <begin position="1"/>
        <end position="16"/>
    </location>
</feature>
<evidence type="ECO:0000256" key="17">
    <source>
        <dbReference type="RuleBase" id="RU003403"/>
    </source>
</evidence>
<evidence type="ECO:0000256" key="3">
    <source>
        <dbReference type="ARBA" id="ARBA00012944"/>
    </source>
</evidence>
<sequence>MNPIMLLLSTLSLVAGTITTLTSHHWILAWIGLEINTIAIMPLMVMNHHPRAIEASTKYFLTQASASALLLFSCTLNAWTTGQWTITSPSNFISLVLSLTLMTKMGLAPMHFWLPEVLQGINLTTGLIISTWQKIAPLTLLLQISHLINLDLTLLIAIMSSLAAGWGGMNQTQLRKIMAFSSIGHLAWTIIIIKFDSSMALFNFLIYIILSTAMFSSLIFLSATKMSDLSSSTTKSPTITSLTLLTLLSLAGLPPLTGFSPKLFIILELIKQNIFSLSAMILLTSLLTLFFYLRLSYILSLTLPPGMPHLSTVWRIPHPPMILLAPLTTSATLLLPLSTTLMLIIQV</sequence>
<dbReference type="RefSeq" id="YP_009160965.1">
    <property type="nucleotide sequence ID" value="NC_027671.1"/>
</dbReference>
<evidence type="ECO:0000256" key="6">
    <source>
        <dbReference type="ARBA" id="ARBA00022660"/>
    </source>
</evidence>
<feature type="transmembrane region" description="Helical" evidence="17">
    <location>
        <begin position="26"/>
        <end position="47"/>
    </location>
</feature>
<dbReference type="PANTHER" id="PTHR46552:SF1">
    <property type="entry name" value="NADH-UBIQUINONE OXIDOREDUCTASE CHAIN 2"/>
    <property type="match status" value="1"/>
</dbReference>
<feature type="transmembrane region" description="Helical" evidence="17">
    <location>
        <begin position="242"/>
        <end position="265"/>
    </location>
</feature>
<evidence type="ECO:0000256" key="7">
    <source>
        <dbReference type="ARBA" id="ARBA00022692"/>
    </source>
</evidence>
<evidence type="ECO:0000256" key="11">
    <source>
        <dbReference type="ARBA" id="ARBA00022989"/>
    </source>
</evidence>
<dbReference type="Pfam" id="PF00361">
    <property type="entry name" value="Proton_antipo_M"/>
    <property type="match status" value="1"/>
</dbReference>
<dbReference type="GeneID" id="25192696"/>
<evidence type="ECO:0000259" key="20">
    <source>
        <dbReference type="Pfam" id="PF06444"/>
    </source>
</evidence>
<keyword evidence="18" id="KW-0732">Signal</keyword>
<evidence type="ECO:0000256" key="2">
    <source>
        <dbReference type="ARBA" id="ARBA00007012"/>
    </source>
</evidence>
<feature type="domain" description="NADH:quinone oxidoreductase/Mrp antiporter transmembrane" evidence="19">
    <location>
        <begin position="23"/>
        <end position="288"/>
    </location>
</feature>
<dbReference type="InterPro" id="IPR001750">
    <property type="entry name" value="ND/Mrp_TM"/>
</dbReference>
<keyword evidence="13 17" id="KW-0830">Ubiquinone</keyword>
<comment type="subcellular location">
    <subcellularLocation>
        <location evidence="1 17">Mitochondrion inner membrane</location>
        <topology evidence="1 17">Multi-pass membrane protein</topology>
    </subcellularLocation>
</comment>
<evidence type="ECO:0000256" key="4">
    <source>
        <dbReference type="ARBA" id="ARBA00021008"/>
    </source>
</evidence>
<comment type="function">
    <text evidence="17">Core subunit of the mitochondrial membrane respiratory chain NADH dehydrogenase (Complex I) which catalyzes electron transfer from NADH through the respiratory chain, using ubiquinone as an electron acceptor. Essential for the catalytic activity and assembly of complex I.</text>
</comment>
<comment type="catalytic activity">
    <reaction evidence="16 17">
        <text>a ubiquinone + NADH + 5 H(+)(in) = a ubiquinol + NAD(+) + 4 H(+)(out)</text>
        <dbReference type="Rhea" id="RHEA:29091"/>
        <dbReference type="Rhea" id="RHEA-COMP:9565"/>
        <dbReference type="Rhea" id="RHEA-COMP:9566"/>
        <dbReference type="ChEBI" id="CHEBI:15378"/>
        <dbReference type="ChEBI" id="CHEBI:16389"/>
        <dbReference type="ChEBI" id="CHEBI:17976"/>
        <dbReference type="ChEBI" id="CHEBI:57540"/>
        <dbReference type="ChEBI" id="CHEBI:57945"/>
        <dbReference type="EC" id="7.1.1.2"/>
    </reaction>
</comment>
<dbReference type="Pfam" id="PF06444">
    <property type="entry name" value="NADH_dehy_S2_C"/>
    <property type="match status" value="1"/>
</dbReference>
<dbReference type="PRINTS" id="PR01436">
    <property type="entry name" value="NADHDHGNASE2"/>
</dbReference>
<keyword evidence="7 17" id="KW-0812">Transmembrane</keyword>
<feature type="domain" description="NADH dehydrogenase subunit 2 C-terminal" evidence="20">
    <location>
        <begin position="289"/>
        <end position="341"/>
    </location>
</feature>
<dbReference type="InterPro" id="IPR050175">
    <property type="entry name" value="Complex_I_Subunit_2"/>
</dbReference>
<protein>
    <recommendedName>
        <fullName evidence="4 17">NADH-ubiquinone oxidoreductase chain 2</fullName>
        <ecNumber evidence="3 17">7.1.1.2</ecNumber>
    </recommendedName>
</protein>
<accession>A0A0K0LFJ5</accession>
<geneLocation type="mitochondrion" evidence="21"/>
<dbReference type="GO" id="GO:0005743">
    <property type="term" value="C:mitochondrial inner membrane"/>
    <property type="evidence" value="ECO:0007669"/>
    <property type="project" value="UniProtKB-SubCell"/>
</dbReference>
<feature type="transmembrane region" description="Helical" evidence="17">
    <location>
        <begin position="200"/>
        <end position="222"/>
    </location>
</feature>
<gene>
    <name evidence="21" type="primary">ND2</name>
</gene>
<feature type="chain" id="PRO_5005451049" description="NADH-ubiquinone oxidoreductase chain 2" evidence="18">
    <location>
        <begin position="17"/>
        <end position="347"/>
    </location>
</feature>
<evidence type="ECO:0000256" key="15">
    <source>
        <dbReference type="ARBA" id="ARBA00023136"/>
    </source>
</evidence>